<feature type="compositionally biased region" description="Low complexity" evidence="1">
    <location>
        <begin position="265"/>
        <end position="279"/>
    </location>
</feature>
<organism evidence="3 4">
    <name type="scientific">Microctonus hyperodae</name>
    <name type="common">Parasitoid wasp</name>
    <dbReference type="NCBI Taxonomy" id="165561"/>
    <lineage>
        <taxon>Eukaryota</taxon>
        <taxon>Metazoa</taxon>
        <taxon>Ecdysozoa</taxon>
        <taxon>Arthropoda</taxon>
        <taxon>Hexapoda</taxon>
        <taxon>Insecta</taxon>
        <taxon>Pterygota</taxon>
        <taxon>Neoptera</taxon>
        <taxon>Endopterygota</taxon>
        <taxon>Hymenoptera</taxon>
        <taxon>Apocrita</taxon>
        <taxon>Ichneumonoidea</taxon>
        <taxon>Braconidae</taxon>
        <taxon>Euphorinae</taxon>
        <taxon>Microctonus</taxon>
    </lineage>
</organism>
<feature type="region of interest" description="Disordered" evidence="1">
    <location>
        <begin position="324"/>
        <end position="383"/>
    </location>
</feature>
<evidence type="ECO:0000313" key="4">
    <source>
        <dbReference type="Proteomes" id="UP001168972"/>
    </source>
</evidence>
<dbReference type="EMBL" id="JAQQBR010001831">
    <property type="protein sequence ID" value="KAK0169114.1"/>
    <property type="molecule type" value="Genomic_DNA"/>
</dbReference>
<evidence type="ECO:0000313" key="3">
    <source>
        <dbReference type="EMBL" id="KAK0169114.1"/>
    </source>
</evidence>
<keyword evidence="2" id="KW-1133">Transmembrane helix</keyword>
<proteinExistence type="predicted"/>
<reference evidence="3" key="1">
    <citation type="journal article" date="2023" name="bioRxiv">
        <title>Scaffold-level genome assemblies of two parasitoid biocontrol wasps reveal the parthenogenesis mechanism and an associated novel virus.</title>
        <authorList>
            <person name="Inwood S."/>
            <person name="Skelly J."/>
            <person name="Guhlin J."/>
            <person name="Harrop T."/>
            <person name="Goldson S."/>
            <person name="Dearden P."/>
        </authorList>
    </citation>
    <scope>NUCLEOTIDE SEQUENCE</scope>
    <source>
        <strain evidence="3">Lincoln</strain>
        <tissue evidence="3">Whole body</tissue>
    </source>
</reference>
<dbReference type="AlphaFoldDB" id="A0AA39FGW5"/>
<comment type="caution">
    <text evidence="3">The sequence shown here is derived from an EMBL/GenBank/DDBJ whole genome shotgun (WGS) entry which is preliminary data.</text>
</comment>
<sequence>MALEHSVVRVGNEDVGCAAYGSFRGCNADELIDNYRSININKIDNQHGDSELLLRALDNDYQEDQRELVTTHNKDTVYDDDADMSYDEDEDYLESNGTGKGSYVGAPCENTCNADLQHVICDAITGVCECEKQYPVRLGPTRGCAKPKRLGEQCFYRATCVFTDQHATCAQVQHNAVCDCDSGYHKVAIARPKKVFCAEDLVLITADMPTLLGIVSGIAVLTGLICFVLKLFSRARYTRPRHYADANHAPPMLFSSDTGIPLTLSGRPSSRSSQRSEGGTINCGTFGRRPSSIASHGAIVPASRAGAARAAAILLISCHLPAEAKGGNAGNKHRRALSDVAEGSSDGLGSRRPSLASIHSSASSARSYSARRLERERNEKEQRQALQELKLAKLREIDTPQPQEQQQQQHETAPTPSPRTPHSTDELLPAVDEGKEAFDNEVATTSGMTQITLPKPMPITVTSTKLLASTSSIKNNVTYTNETAFNAPVRCSTAFNGDADVVVGNCSNVVDIFES</sequence>
<evidence type="ECO:0000256" key="2">
    <source>
        <dbReference type="SAM" id="Phobius"/>
    </source>
</evidence>
<protein>
    <recommendedName>
        <fullName evidence="5">EB domain-containing protein</fullName>
    </recommendedName>
</protein>
<evidence type="ECO:0000256" key="1">
    <source>
        <dbReference type="SAM" id="MobiDB-lite"/>
    </source>
</evidence>
<feature type="region of interest" description="Disordered" evidence="1">
    <location>
        <begin position="400"/>
        <end position="426"/>
    </location>
</feature>
<feature type="compositionally biased region" description="Low complexity" evidence="1">
    <location>
        <begin position="400"/>
        <end position="414"/>
    </location>
</feature>
<keyword evidence="4" id="KW-1185">Reference proteome</keyword>
<feature type="transmembrane region" description="Helical" evidence="2">
    <location>
        <begin position="211"/>
        <end position="232"/>
    </location>
</feature>
<keyword evidence="2" id="KW-0812">Transmembrane</keyword>
<keyword evidence="2" id="KW-0472">Membrane</keyword>
<accession>A0AA39FGW5</accession>
<evidence type="ECO:0008006" key="5">
    <source>
        <dbReference type="Google" id="ProtNLM"/>
    </source>
</evidence>
<gene>
    <name evidence="3" type="ORF">PV327_002860</name>
</gene>
<reference evidence="3" key="2">
    <citation type="submission" date="2023-03" db="EMBL/GenBank/DDBJ databases">
        <authorList>
            <person name="Inwood S.N."/>
            <person name="Skelly J.G."/>
            <person name="Guhlin J."/>
            <person name="Harrop T.W.R."/>
            <person name="Goldson S.G."/>
            <person name="Dearden P.K."/>
        </authorList>
    </citation>
    <scope>NUCLEOTIDE SEQUENCE</scope>
    <source>
        <strain evidence="3">Lincoln</strain>
        <tissue evidence="3">Whole body</tissue>
    </source>
</reference>
<feature type="compositionally biased region" description="Basic and acidic residues" evidence="1">
    <location>
        <begin position="371"/>
        <end position="383"/>
    </location>
</feature>
<name>A0AA39FGW5_MICHY</name>
<dbReference type="Proteomes" id="UP001168972">
    <property type="component" value="Unassembled WGS sequence"/>
</dbReference>
<feature type="region of interest" description="Disordered" evidence="1">
    <location>
        <begin position="264"/>
        <end position="288"/>
    </location>
</feature>
<feature type="compositionally biased region" description="Low complexity" evidence="1">
    <location>
        <begin position="352"/>
        <end position="370"/>
    </location>
</feature>